<evidence type="ECO:0000256" key="1">
    <source>
        <dbReference type="ARBA" id="ARBA00022630"/>
    </source>
</evidence>
<dbReference type="InterPro" id="IPR008254">
    <property type="entry name" value="Flavodoxin/NO_synth"/>
</dbReference>
<reference evidence="11" key="1">
    <citation type="submission" date="2015-10" db="EMBL/GenBank/DDBJ databases">
        <title>Complete Genome Sequence of Aeromonas schubertii strain WL1483.</title>
        <authorList>
            <person name="Liu L."/>
        </authorList>
    </citation>
    <scope>NUCLEOTIDE SEQUENCE [LARGE SCALE GENOMIC DNA]</scope>
    <source>
        <strain evidence="11">WL1483</strain>
    </source>
</reference>
<evidence type="ECO:0000256" key="3">
    <source>
        <dbReference type="ARBA" id="ARBA00022741"/>
    </source>
</evidence>
<comment type="catalytic activity">
    <reaction evidence="7">
        <text>protoporphyrinogen IX + 3 a ubiquinone = protoporphyrin IX + 3 a ubiquinol</text>
        <dbReference type="Rhea" id="RHEA:63936"/>
        <dbReference type="Rhea" id="RHEA-COMP:9565"/>
        <dbReference type="Rhea" id="RHEA-COMP:9566"/>
        <dbReference type="ChEBI" id="CHEBI:16389"/>
        <dbReference type="ChEBI" id="CHEBI:17976"/>
        <dbReference type="ChEBI" id="CHEBI:57306"/>
        <dbReference type="ChEBI" id="CHEBI:57307"/>
    </reaction>
</comment>
<evidence type="ECO:0000313" key="10">
    <source>
        <dbReference type="EMBL" id="MBZ6068276.1"/>
    </source>
</evidence>
<dbReference type="PANTHER" id="PTHR38030:SF2">
    <property type="entry name" value="PROTOPORPHYRINOGEN IX DEHYDROGENASE [QUINONE]"/>
    <property type="match status" value="1"/>
</dbReference>
<keyword evidence="1 7" id="KW-0285">Flavoprotein</keyword>
<evidence type="ECO:0000256" key="4">
    <source>
        <dbReference type="ARBA" id="ARBA00023002"/>
    </source>
</evidence>
<comment type="cofactor">
    <cofactor evidence="7">
        <name>FMN</name>
        <dbReference type="ChEBI" id="CHEBI:58210"/>
    </cofactor>
    <text evidence="7">Binds 1 FMN non-covalently per subunit.</text>
</comment>
<dbReference type="GO" id="GO:0004729">
    <property type="term" value="F:oxygen-dependent protoporphyrinogen oxidase activity"/>
    <property type="evidence" value="ECO:0007669"/>
    <property type="project" value="InterPro"/>
</dbReference>
<dbReference type="NCBIfam" id="NF008316">
    <property type="entry name" value="PRK11104.1"/>
    <property type="match status" value="1"/>
</dbReference>
<dbReference type="GO" id="GO:0005886">
    <property type="term" value="C:plasma membrane"/>
    <property type="evidence" value="ECO:0007669"/>
    <property type="project" value="UniProtKB-SubCell"/>
</dbReference>
<accession>A0A0S2SGS0</accession>
<keyword evidence="3 7" id="KW-0547">Nucleotide-binding</keyword>
<keyword evidence="7" id="KW-1003">Cell membrane</keyword>
<comment type="catalytic activity">
    <reaction evidence="7">
        <text>protoporphyrinogen IX + 3 a menaquinone = protoporphyrin IX + 3 a menaquinol</text>
        <dbReference type="Rhea" id="RHEA:27409"/>
        <dbReference type="Rhea" id="RHEA-COMP:9537"/>
        <dbReference type="Rhea" id="RHEA-COMP:9539"/>
        <dbReference type="ChEBI" id="CHEBI:16374"/>
        <dbReference type="ChEBI" id="CHEBI:18151"/>
        <dbReference type="ChEBI" id="CHEBI:57306"/>
        <dbReference type="ChEBI" id="CHEBI:57307"/>
        <dbReference type="EC" id="1.3.5.3"/>
    </reaction>
</comment>
<evidence type="ECO:0000256" key="2">
    <source>
        <dbReference type="ARBA" id="ARBA00022643"/>
    </source>
</evidence>
<dbReference type="PROSITE" id="PS50902">
    <property type="entry name" value="FLAVODOXIN_LIKE"/>
    <property type="match status" value="1"/>
</dbReference>
<reference evidence="9 11" key="2">
    <citation type="journal article" date="2016" name="Genome Announc.">
        <title>Complete Genome Sequence of the Highly Virulent Aeromonas schubertii Strain WL1483, Isolated from Diseased Snakehead Fish (Channa argus) in China.</title>
        <authorList>
            <person name="Liu L."/>
            <person name="Li N."/>
            <person name="Zhang D."/>
            <person name="Fu X."/>
            <person name="Shi C."/>
            <person name="Lin Q."/>
            <person name="Hao G."/>
        </authorList>
    </citation>
    <scope>NUCLEOTIDE SEQUENCE [LARGE SCALE GENOMIC DNA]</scope>
    <source>
        <strain evidence="9 11">WL1483</strain>
    </source>
</reference>
<dbReference type="InterPro" id="IPR052200">
    <property type="entry name" value="Protoporphyrinogen_IX_DH"/>
</dbReference>
<name>A0A0S2SGS0_9GAMM</name>
<dbReference type="Proteomes" id="UP000774958">
    <property type="component" value="Unassembled WGS sequence"/>
</dbReference>
<dbReference type="STRING" id="652.WL1483_1488"/>
<dbReference type="KEGG" id="asr:WL1483_1488"/>
<dbReference type="InterPro" id="IPR026816">
    <property type="entry name" value="Flavodoxin_dom"/>
</dbReference>
<dbReference type="HAMAP" id="MF_00853">
    <property type="entry name" value="HemG"/>
    <property type="match status" value="1"/>
</dbReference>
<keyword evidence="2 7" id="KW-0288">FMN</keyword>
<comment type="subcellular location">
    <subcellularLocation>
        <location evidence="7">Cell membrane</location>
        <topology evidence="7">Peripheral membrane protein</topology>
    </subcellularLocation>
</comment>
<organism evidence="9 11">
    <name type="scientific">Aeromonas schubertii</name>
    <dbReference type="NCBI Taxonomy" id="652"/>
    <lineage>
        <taxon>Bacteria</taxon>
        <taxon>Pseudomonadati</taxon>
        <taxon>Pseudomonadota</taxon>
        <taxon>Gammaproteobacteria</taxon>
        <taxon>Aeromonadales</taxon>
        <taxon>Aeromonadaceae</taxon>
        <taxon>Aeromonas</taxon>
    </lineage>
</organism>
<evidence type="ECO:0000313" key="11">
    <source>
        <dbReference type="Proteomes" id="UP000058114"/>
    </source>
</evidence>
<evidence type="ECO:0000256" key="6">
    <source>
        <dbReference type="ARBA" id="ARBA00023244"/>
    </source>
</evidence>
<comment type="function">
    <text evidence="7">Catalyzes the 6-electron oxidation of protoporphyrinogen IX to form protoporphyrin IX; under anaerobic conditions uses menaquinone as an electron acceptor, under aerobic conditions uses ubiquinone as an electron acceptor.</text>
</comment>
<dbReference type="GO" id="GO:0006782">
    <property type="term" value="P:protoporphyrinogen IX biosynthetic process"/>
    <property type="evidence" value="ECO:0007669"/>
    <property type="project" value="UniProtKB-UniRule"/>
</dbReference>
<evidence type="ECO:0000313" key="12">
    <source>
        <dbReference type="Proteomes" id="UP000774958"/>
    </source>
</evidence>
<comment type="pathway">
    <text evidence="7">Porphyrin-containing compound metabolism; protoporphyrin-IX biosynthesis; protoporphyrin-IX from protoporphyrinogen-IX: step 1/1.</text>
</comment>
<keyword evidence="12" id="KW-1185">Reference proteome</keyword>
<sequence>MDKVLVLYSSRDGQTKKIVDVMAEEMAGHEVVMMDLHAMPKCNLSKYAKVLIGASVRYGHFHPSLMGFIYAHQEQLEVANAAFFCVNLTARKPEKATPATNAYMKKFLRQSPWKPKLLAVFAGALLYSRYNWWQTLIIQLIMKLTGGSTDTSRDIEFTDWPQVRAFAREFMTRR</sequence>
<dbReference type="SUPFAM" id="SSF52218">
    <property type="entry name" value="Flavoproteins"/>
    <property type="match status" value="1"/>
</dbReference>
<dbReference type="EC" id="1.3.5.3" evidence="7"/>
<dbReference type="RefSeq" id="WP_050665374.1">
    <property type="nucleotide sequence ID" value="NZ_CDDB01000021.1"/>
</dbReference>
<proteinExistence type="inferred from homology"/>
<dbReference type="InterPro" id="IPR029039">
    <property type="entry name" value="Flavoprotein-like_sf"/>
</dbReference>
<keyword evidence="4 7" id="KW-0560">Oxidoreductase</keyword>
<dbReference type="GO" id="GO:0070819">
    <property type="term" value="F:menaquinone-dependent protoporphyrinogen oxidase activity"/>
    <property type="evidence" value="ECO:0007669"/>
    <property type="project" value="UniProtKB-UniRule"/>
</dbReference>
<dbReference type="EMBL" id="JAIRBT010000038">
    <property type="protein sequence ID" value="MBZ6068276.1"/>
    <property type="molecule type" value="Genomic_DNA"/>
</dbReference>
<dbReference type="PATRIC" id="fig|652.5.peg.58"/>
<dbReference type="UniPathway" id="UPA00251">
    <property type="reaction ID" value="UER00324"/>
</dbReference>
<comment type="catalytic activity">
    <reaction evidence="7">
        <text>protoporphyrinogen IX + 3 a quinone = protoporphyrin IX + 3 a quinol</text>
        <dbReference type="Rhea" id="RHEA:65032"/>
        <dbReference type="ChEBI" id="CHEBI:24646"/>
        <dbReference type="ChEBI" id="CHEBI:57306"/>
        <dbReference type="ChEBI" id="CHEBI:57307"/>
        <dbReference type="ChEBI" id="CHEBI:132124"/>
        <dbReference type="EC" id="1.3.5.3"/>
    </reaction>
</comment>
<evidence type="ECO:0000256" key="7">
    <source>
        <dbReference type="HAMAP-Rule" id="MF_00853"/>
    </source>
</evidence>
<dbReference type="EMBL" id="CP013067">
    <property type="protein sequence ID" value="ALP40907.1"/>
    <property type="molecule type" value="Genomic_DNA"/>
</dbReference>
<gene>
    <name evidence="7 9" type="primary">hemG</name>
    <name evidence="10" type="ORF">LA374_19010</name>
    <name evidence="9" type="ORF">WL1483_1488</name>
</gene>
<dbReference type="Gene3D" id="3.40.50.360">
    <property type="match status" value="1"/>
</dbReference>
<evidence type="ECO:0000256" key="5">
    <source>
        <dbReference type="ARBA" id="ARBA00023136"/>
    </source>
</evidence>
<dbReference type="AlphaFoldDB" id="A0A0S2SGS0"/>
<dbReference type="GO" id="GO:0010181">
    <property type="term" value="F:FMN binding"/>
    <property type="evidence" value="ECO:0007669"/>
    <property type="project" value="UniProtKB-UniRule"/>
</dbReference>
<dbReference type="OrthoDB" id="9795729at2"/>
<dbReference type="InterPro" id="IPR044264">
    <property type="entry name" value="HemG"/>
</dbReference>
<protein>
    <recommendedName>
        <fullName evidence="7">Protoporphyrinogen IX dehydrogenase [quinone]</fullName>
        <ecNumber evidence="7">1.3.5.3</ecNumber>
    </recommendedName>
    <alternativeName>
        <fullName evidence="7">Protoporphyrinogen IX dehydrogenase [menaquinone]</fullName>
    </alternativeName>
    <alternativeName>
        <fullName evidence="7">Protoporphyrinogen IX dehydrogenase [ubiquinone]</fullName>
    </alternativeName>
    <alternativeName>
        <fullName evidence="7">Protoporphyrinogen oxidase</fullName>
        <shortName evidence="7">PPO</shortName>
    </alternativeName>
</protein>
<reference evidence="10 12" key="3">
    <citation type="submission" date="2021-09" db="EMBL/GenBank/DDBJ databases">
        <title>Aeromonas schubertii isolated from Asian sea bass.</title>
        <authorList>
            <person name="Pinpimai K."/>
        </authorList>
    </citation>
    <scope>NUCLEOTIDE SEQUENCE [LARGE SCALE GENOMIC DNA]</scope>
    <source>
        <strain evidence="10 12">CHULA2021a</strain>
    </source>
</reference>
<dbReference type="Pfam" id="PF12724">
    <property type="entry name" value="Flavodoxin_5"/>
    <property type="match status" value="1"/>
</dbReference>
<dbReference type="Proteomes" id="UP000058114">
    <property type="component" value="Chromosome"/>
</dbReference>
<keyword evidence="6 7" id="KW-0627">Porphyrin biosynthesis</keyword>
<evidence type="ECO:0000313" key="9">
    <source>
        <dbReference type="EMBL" id="ALP40907.1"/>
    </source>
</evidence>
<dbReference type="PANTHER" id="PTHR38030">
    <property type="entry name" value="PROTOPORPHYRINOGEN IX DEHYDROGENASE [MENAQUINONE]"/>
    <property type="match status" value="1"/>
</dbReference>
<feature type="domain" description="Flavodoxin-like" evidence="8">
    <location>
        <begin position="4"/>
        <end position="171"/>
    </location>
</feature>
<evidence type="ECO:0000259" key="8">
    <source>
        <dbReference type="PROSITE" id="PS50902"/>
    </source>
</evidence>
<comment type="similarity">
    <text evidence="7">Belongs to the HemG family.</text>
</comment>
<keyword evidence="5" id="KW-0472">Membrane</keyword>